<organism evidence="1 2">
    <name type="scientific">Mesorhizobium qingshengii</name>
    <dbReference type="NCBI Taxonomy" id="1165689"/>
    <lineage>
        <taxon>Bacteria</taxon>
        <taxon>Pseudomonadati</taxon>
        <taxon>Pseudomonadota</taxon>
        <taxon>Alphaproteobacteria</taxon>
        <taxon>Hyphomicrobiales</taxon>
        <taxon>Phyllobacteriaceae</taxon>
        <taxon>Mesorhizobium</taxon>
    </lineage>
</organism>
<evidence type="ECO:0000313" key="1">
    <source>
        <dbReference type="EMBL" id="SDA70015.1"/>
    </source>
</evidence>
<gene>
    <name evidence="1" type="ORF">SAMN02927914_02287</name>
</gene>
<sequence>MPKDLGVGWLGQRAHSVMWVSSDFHRESMAVQAVGVAIIDAAFASAFGSPAGS</sequence>
<accession>A0A1G5XKC2</accession>
<evidence type="ECO:0000313" key="2">
    <source>
        <dbReference type="Proteomes" id="UP000198588"/>
    </source>
</evidence>
<dbReference type="Proteomes" id="UP000198588">
    <property type="component" value="Unassembled WGS sequence"/>
</dbReference>
<dbReference type="RefSeq" id="WP_167365049.1">
    <property type="nucleotide sequence ID" value="NZ_FMXM01000006.1"/>
</dbReference>
<proteinExistence type="predicted"/>
<protein>
    <submittedName>
        <fullName evidence="1">Uncharacterized protein</fullName>
    </submittedName>
</protein>
<reference evidence="1 2" key="1">
    <citation type="submission" date="2016-10" db="EMBL/GenBank/DDBJ databases">
        <authorList>
            <person name="de Groot N.N."/>
        </authorList>
    </citation>
    <scope>NUCLEOTIDE SEQUENCE [LARGE SCALE GENOMIC DNA]</scope>
    <source>
        <strain evidence="1 2">CGMCC 1.12097</strain>
    </source>
</reference>
<dbReference type="AlphaFoldDB" id="A0A1G5XKC2"/>
<name>A0A1G5XKC2_9HYPH</name>
<dbReference type="EMBL" id="FMXM01000006">
    <property type="protein sequence ID" value="SDA70015.1"/>
    <property type="molecule type" value="Genomic_DNA"/>
</dbReference>